<organism evidence="2 3">
    <name type="scientific">Lithospermum erythrorhizon</name>
    <name type="common">Purple gromwell</name>
    <name type="synonym">Lithospermum officinale var. erythrorhizon</name>
    <dbReference type="NCBI Taxonomy" id="34254"/>
    <lineage>
        <taxon>Eukaryota</taxon>
        <taxon>Viridiplantae</taxon>
        <taxon>Streptophyta</taxon>
        <taxon>Embryophyta</taxon>
        <taxon>Tracheophyta</taxon>
        <taxon>Spermatophyta</taxon>
        <taxon>Magnoliopsida</taxon>
        <taxon>eudicotyledons</taxon>
        <taxon>Gunneridae</taxon>
        <taxon>Pentapetalae</taxon>
        <taxon>asterids</taxon>
        <taxon>lamiids</taxon>
        <taxon>Boraginales</taxon>
        <taxon>Boraginaceae</taxon>
        <taxon>Boraginoideae</taxon>
        <taxon>Lithospermeae</taxon>
        <taxon>Lithospermum</taxon>
    </lineage>
</organism>
<comment type="caution">
    <text evidence="2">The sequence shown here is derived from an EMBL/GenBank/DDBJ whole genome shotgun (WGS) entry which is preliminary data.</text>
</comment>
<feature type="compositionally biased region" description="Low complexity" evidence="1">
    <location>
        <begin position="1"/>
        <end position="22"/>
    </location>
</feature>
<keyword evidence="2" id="KW-0645">Protease</keyword>
<evidence type="ECO:0000256" key="1">
    <source>
        <dbReference type="SAM" id="MobiDB-lite"/>
    </source>
</evidence>
<proteinExistence type="predicted"/>
<protein>
    <submittedName>
        <fullName evidence="2">Serine protease</fullName>
    </submittedName>
</protein>
<evidence type="ECO:0000313" key="3">
    <source>
        <dbReference type="Proteomes" id="UP001454036"/>
    </source>
</evidence>
<dbReference type="Proteomes" id="UP001454036">
    <property type="component" value="Unassembled WGS sequence"/>
</dbReference>
<dbReference type="Gene3D" id="1.25.40.10">
    <property type="entry name" value="Tetratricopeptide repeat domain"/>
    <property type="match status" value="1"/>
</dbReference>
<dbReference type="PANTHER" id="PTHR21581:SF6">
    <property type="entry name" value="TRAFFICKING PROTEIN PARTICLE COMPLEX SUBUNIT 12"/>
    <property type="match status" value="1"/>
</dbReference>
<evidence type="ECO:0000313" key="2">
    <source>
        <dbReference type="EMBL" id="GAA0144797.1"/>
    </source>
</evidence>
<dbReference type="PANTHER" id="PTHR21581">
    <property type="entry name" value="D-ALANYL-D-ALANINE CARBOXYPEPTIDASE"/>
    <property type="match status" value="1"/>
</dbReference>
<reference evidence="2 3" key="1">
    <citation type="submission" date="2024-01" db="EMBL/GenBank/DDBJ databases">
        <title>The complete chloroplast genome sequence of Lithospermum erythrorhizon: insights into the phylogenetic relationship among Boraginaceae species and the maternal lineages of purple gromwells.</title>
        <authorList>
            <person name="Okada T."/>
            <person name="Watanabe K."/>
        </authorList>
    </citation>
    <scope>NUCLEOTIDE SEQUENCE [LARGE SCALE GENOMIC DNA]</scope>
</reference>
<feature type="region of interest" description="Disordered" evidence="1">
    <location>
        <begin position="1"/>
        <end position="23"/>
    </location>
</feature>
<dbReference type="GO" id="GO:0006508">
    <property type="term" value="P:proteolysis"/>
    <property type="evidence" value="ECO:0007669"/>
    <property type="project" value="UniProtKB-KW"/>
</dbReference>
<dbReference type="GO" id="GO:0008233">
    <property type="term" value="F:peptidase activity"/>
    <property type="evidence" value="ECO:0007669"/>
    <property type="project" value="UniProtKB-KW"/>
</dbReference>
<dbReference type="AlphaFoldDB" id="A0AAV3P0Y7"/>
<sequence length="368" mass="41705">METTTTTDPTDQPTTPTMDPLTNPYTSLNSYCPDLSTLFDLSTRGAWNTILTKITLTRSQTLLSHPHHHLIYLTFNVLALTKLRRFAEAAQDLYSHFDNPENLDSTSQYLYSNYPSIYPSHGPNSSMIPFGLRVLHAHLPFSLDQRDLGLDRLYGLLLFTRERQSGDGAGVWRKREIFVLNMIVSYHLSVKEFKVCLDLLRELLDKKEYAEDPNVVAKTGYVQMQYGDLEGARRTFGLVEGMVGEGGEDVGLMNLVGRNKALMYIVEKDYVSAVREYEACIERDGSDAVAINNKALCLMYLRDLTDGIKVLENALERVPTTVLNETIVKNLCSMYELAYVNHVDVKKTLSSWMVRVAPDDFDMSCIRV</sequence>
<dbReference type="SUPFAM" id="SSF48452">
    <property type="entry name" value="TPR-like"/>
    <property type="match status" value="1"/>
</dbReference>
<accession>A0AAV3P0Y7</accession>
<dbReference type="InterPro" id="IPR011990">
    <property type="entry name" value="TPR-like_helical_dom_sf"/>
</dbReference>
<keyword evidence="2" id="KW-0378">Hydrolase</keyword>
<gene>
    <name evidence="2" type="ORF">LIER_36008</name>
</gene>
<name>A0AAV3P0Y7_LITER</name>
<keyword evidence="3" id="KW-1185">Reference proteome</keyword>
<dbReference type="EMBL" id="BAABME010016174">
    <property type="protein sequence ID" value="GAA0144797.1"/>
    <property type="molecule type" value="Genomic_DNA"/>
</dbReference>